<organism evidence="2 3">
    <name type="scientific">Streptomyces lonarensis</name>
    <dbReference type="NCBI Taxonomy" id="700599"/>
    <lineage>
        <taxon>Bacteria</taxon>
        <taxon>Bacillati</taxon>
        <taxon>Actinomycetota</taxon>
        <taxon>Actinomycetes</taxon>
        <taxon>Kitasatosporales</taxon>
        <taxon>Streptomycetaceae</taxon>
        <taxon>Streptomyces</taxon>
    </lineage>
</organism>
<dbReference type="EMBL" id="JAAVJD010000144">
    <property type="protein sequence ID" value="NJQ07263.1"/>
    <property type="molecule type" value="Genomic_DNA"/>
</dbReference>
<accession>A0A7X6D315</accession>
<dbReference type="GO" id="GO:0004497">
    <property type="term" value="F:monooxygenase activity"/>
    <property type="evidence" value="ECO:0007669"/>
    <property type="project" value="UniProtKB-KW"/>
</dbReference>
<keyword evidence="2" id="KW-0503">Monooxygenase</keyword>
<dbReference type="RefSeq" id="WP_167972110.1">
    <property type="nucleotide sequence ID" value="NZ_JAAVJD010000144.1"/>
</dbReference>
<dbReference type="SUPFAM" id="SSF54909">
    <property type="entry name" value="Dimeric alpha+beta barrel"/>
    <property type="match status" value="1"/>
</dbReference>
<reference evidence="2 3" key="1">
    <citation type="submission" date="2020-03" db="EMBL/GenBank/DDBJ databases">
        <title>Draft genome of Streptomyces sp. ventii, isolated from the Axial Seamount in the Pacific Ocean, and resequencing of the two type strains Streptomyces lonarensis strain NCL 716 and Streptomyces bohaiensis strain 11A07.</title>
        <authorList>
            <person name="Loughran R.M."/>
            <person name="Pfannmuller K.M."/>
            <person name="Wasson B.J."/>
            <person name="Deadmond M.C."/>
            <person name="Paddock B.E."/>
            <person name="Koyack M.J."/>
            <person name="Gallegos D.A."/>
            <person name="Mitchell E.A."/>
            <person name="Ushijima B."/>
            <person name="Saw J.H."/>
            <person name="Mcphail K.L."/>
            <person name="Videau P."/>
        </authorList>
    </citation>
    <scope>NUCLEOTIDE SEQUENCE [LARGE SCALE GENOMIC DNA]</scope>
    <source>
        <strain evidence="2 3">NCL716</strain>
    </source>
</reference>
<dbReference type="InterPro" id="IPR007138">
    <property type="entry name" value="ABM_dom"/>
</dbReference>
<sequence>MVIVAGHIVVDPGRGDAYLAECVPLVVEARRSPGCLDFALSPDIADSGRINVHERWTSREAVEAFRIGGPSPAQTEAMLSASVAEYEVAAGRDLT</sequence>
<dbReference type="Gene3D" id="3.30.70.100">
    <property type="match status" value="1"/>
</dbReference>
<gene>
    <name evidence="2" type="ORF">HCN56_17135</name>
</gene>
<proteinExistence type="predicted"/>
<keyword evidence="3" id="KW-1185">Reference proteome</keyword>
<feature type="domain" description="ABM" evidence="1">
    <location>
        <begin position="2"/>
        <end position="95"/>
    </location>
</feature>
<evidence type="ECO:0000259" key="1">
    <source>
        <dbReference type="PROSITE" id="PS51725"/>
    </source>
</evidence>
<dbReference type="Pfam" id="PF03992">
    <property type="entry name" value="ABM"/>
    <property type="match status" value="1"/>
</dbReference>
<keyword evidence="2" id="KW-0560">Oxidoreductase</keyword>
<name>A0A7X6D315_9ACTN</name>
<dbReference type="Proteomes" id="UP000578686">
    <property type="component" value="Unassembled WGS sequence"/>
</dbReference>
<dbReference type="InterPro" id="IPR011008">
    <property type="entry name" value="Dimeric_a/b-barrel"/>
</dbReference>
<evidence type="ECO:0000313" key="3">
    <source>
        <dbReference type="Proteomes" id="UP000578686"/>
    </source>
</evidence>
<evidence type="ECO:0000313" key="2">
    <source>
        <dbReference type="EMBL" id="NJQ07263.1"/>
    </source>
</evidence>
<protein>
    <submittedName>
        <fullName evidence="2">Antibiotic biosynthesis monooxygenase</fullName>
    </submittedName>
</protein>
<dbReference type="PROSITE" id="PS51725">
    <property type="entry name" value="ABM"/>
    <property type="match status" value="1"/>
</dbReference>
<dbReference type="AlphaFoldDB" id="A0A7X6D315"/>
<comment type="caution">
    <text evidence="2">The sequence shown here is derived from an EMBL/GenBank/DDBJ whole genome shotgun (WGS) entry which is preliminary data.</text>
</comment>